<gene>
    <name evidence="2" type="ORF">BaRGS_00017181</name>
</gene>
<keyword evidence="3" id="KW-1185">Reference proteome</keyword>
<dbReference type="EMBL" id="JACVVK020000113">
    <property type="protein sequence ID" value="KAK7491542.1"/>
    <property type="molecule type" value="Genomic_DNA"/>
</dbReference>
<feature type="compositionally biased region" description="Polar residues" evidence="1">
    <location>
        <begin position="86"/>
        <end position="98"/>
    </location>
</feature>
<dbReference type="Proteomes" id="UP001519460">
    <property type="component" value="Unassembled WGS sequence"/>
</dbReference>
<organism evidence="2 3">
    <name type="scientific">Batillaria attramentaria</name>
    <dbReference type="NCBI Taxonomy" id="370345"/>
    <lineage>
        <taxon>Eukaryota</taxon>
        <taxon>Metazoa</taxon>
        <taxon>Spiralia</taxon>
        <taxon>Lophotrochozoa</taxon>
        <taxon>Mollusca</taxon>
        <taxon>Gastropoda</taxon>
        <taxon>Caenogastropoda</taxon>
        <taxon>Sorbeoconcha</taxon>
        <taxon>Cerithioidea</taxon>
        <taxon>Batillariidae</taxon>
        <taxon>Batillaria</taxon>
    </lineage>
</organism>
<evidence type="ECO:0000313" key="2">
    <source>
        <dbReference type="EMBL" id="KAK7491542.1"/>
    </source>
</evidence>
<name>A0ABD0KWS0_9CAEN</name>
<feature type="compositionally biased region" description="Low complexity" evidence="1">
    <location>
        <begin position="62"/>
        <end position="76"/>
    </location>
</feature>
<evidence type="ECO:0000313" key="3">
    <source>
        <dbReference type="Proteomes" id="UP001519460"/>
    </source>
</evidence>
<dbReference type="AlphaFoldDB" id="A0ABD0KWS0"/>
<reference evidence="2 3" key="1">
    <citation type="journal article" date="2023" name="Sci. Data">
        <title>Genome assembly of the Korean intertidal mud-creeper Batillaria attramentaria.</title>
        <authorList>
            <person name="Patra A.K."/>
            <person name="Ho P.T."/>
            <person name="Jun S."/>
            <person name="Lee S.J."/>
            <person name="Kim Y."/>
            <person name="Won Y.J."/>
        </authorList>
    </citation>
    <scope>NUCLEOTIDE SEQUENCE [LARGE SCALE GENOMIC DNA]</scope>
    <source>
        <strain evidence="2">Wonlab-2016</strain>
    </source>
</reference>
<evidence type="ECO:0000256" key="1">
    <source>
        <dbReference type="SAM" id="MobiDB-lite"/>
    </source>
</evidence>
<protein>
    <submittedName>
        <fullName evidence="2">Uncharacterized protein</fullName>
    </submittedName>
</protein>
<accession>A0ABD0KWS0</accession>
<sequence>MEPALDMVYLTCQPAGDGLFNLSFQAPPRLMTSTRFTVKKWHRQRSSQVPRPLRLHSLPVSPAQATSPAGTATPAGPRRRRGGEINSLNTQGMDSPAP</sequence>
<comment type="caution">
    <text evidence="2">The sequence shown here is derived from an EMBL/GenBank/DDBJ whole genome shotgun (WGS) entry which is preliminary data.</text>
</comment>
<proteinExistence type="predicted"/>
<feature type="region of interest" description="Disordered" evidence="1">
    <location>
        <begin position="41"/>
        <end position="98"/>
    </location>
</feature>